<evidence type="ECO:0000313" key="5">
    <source>
        <dbReference type="Ensembl" id="ENSMALP00000026350.1"/>
    </source>
</evidence>
<reference evidence="5" key="1">
    <citation type="submission" date="2025-08" db="UniProtKB">
        <authorList>
            <consortium name="Ensembl"/>
        </authorList>
    </citation>
    <scope>IDENTIFICATION</scope>
</reference>
<feature type="region of interest" description="Disordered" evidence="2">
    <location>
        <begin position="682"/>
        <end position="710"/>
    </location>
</feature>
<dbReference type="STRING" id="43700.ENSMALP00000026350"/>
<dbReference type="GO" id="GO:0008270">
    <property type="term" value="F:zinc ion binding"/>
    <property type="evidence" value="ECO:0007669"/>
    <property type="project" value="UniProtKB-KW"/>
</dbReference>
<evidence type="ECO:0000256" key="2">
    <source>
        <dbReference type="SAM" id="MobiDB-lite"/>
    </source>
</evidence>
<feature type="region of interest" description="Disordered" evidence="2">
    <location>
        <begin position="322"/>
        <end position="389"/>
    </location>
</feature>
<feature type="region of interest" description="Disordered" evidence="2">
    <location>
        <begin position="539"/>
        <end position="571"/>
    </location>
</feature>
<keyword evidence="6" id="KW-1185">Reference proteome</keyword>
<dbReference type="InterPro" id="IPR013087">
    <property type="entry name" value="Znf_C2H2_type"/>
</dbReference>
<evidence type="ECO:0000259" key="4">
    <source>
        <dbReference type="PROSITE" id="PS50157"/>
    </source>
</evidence>
<feature type="compositionally biased region" description="Basic residues" evidence="2">
    <location>
        <begin position="329"/>
        <end position="339"/>
    </location>
</feature>
<dbReference type="Gene3D" id="3.30.710.10">
    <property type="entry name" value="Potassium Channel Kv1.1, Chain A"/>
    <property type="match status" value="1"/>
</dbReference>
<dbReference type="SUPFAM" id="SSF54695">
    <property type="entry name" value="POZ domain"/>
    <property type="match status" value="1"/>
</dbReference>
<dbReference type="Proteomes" id="UP000261600">
    <property type="component" value="Unplaced"/>
</dbReference>
<dbReference type="AlphaFoldDB" id="A0A3Q3KAK7"/>
<dbReference type="SMART" id="SM00355">
    <property type="entry name" value="ZnF_C2H2"/>
    <property type="match status" value="2"/>
</dbReference>
<reference evidence="5" key="2">
    <citation type="submission" date="2025-09" db="UniProtKB">
        <authorList>
            <consortium name="Ensembl"/>
        </authorList>
    </citation>
    <scope>IDENTIFICATION</scope>
</reference>
<dbReference type="InterPro" id="IPR036236">
    <property type="entry name" value="Znf_C2H2_sf"/>
</dbReference>
<dbReference type="Pfam" id="PF00651">
    <property type="entry name" value="BTB"/>
    <property type="match status" value="1"/>
</dbReference>
<organism evidence="5 6">
    <name type="scientific">Monopterus albus</name>
    <name type="common">Swamp eel</name>
    <dbReference type="NCBI Taxonomy" id="43700"/>
    <lineage>
        <taxon>Eukaryota</taxon>
        <taxon>Metazoa</taxon>
        <taxon>Chordata</taxon>
        <taxon>Craniata</taxon>
        <taxon>Vertebrata</taxon>
        <taxon>Euteleostomi</taxon>
        <taxon>Actinopterygii</taxon>
        <taxon>Neopterygii</taxon>
        <taxon>Teleostei</taxon>
        <taxon>Neoteleostei</taxon>
        <taxon>Acanthomorphata</taxon>
        <taxon>Anabantaria</taxon>
        <taxon>Synbranchiformes</taxon>
        <taxon>Synbranchidae</taxon>
        <taxon>Monopterus</taxon>
    </lineage>
</organism>
<keyword evidence="1" id="KW-0862">Zinc</keyword>
<feature type="compositionally biased region" description="Polar residues" evidence="2">
    <location>
        <begin position="373"/>
        <end position="387"/>
    </location>
</feature>
<feature type="region of interest" description="Disordered" evidence="2">
    <location>
        <begin position="406"/>
        <end position="430"/>
    </location>
</feature>
<sequence>MAGDCTHSNFHYANSDTFCPSKLWSDGGTETPGDVESLGNCKGRGPLALWSPTFEVIDGLLYRRKLEKGFINYREVLDEDRRHEAISTFHRRRPGQRHLSLEETYKCVAENYWWEGMYFQIRDFVLGCPECQSLLAKKTEELGCRGCVTKTISSHSADMLSKLRSQREAGLFCDITLRTNGRSYSAHRAVLAAVSDHFQEIFTEMDLSMKADIDLTGFSEDSLLSLLDFSYSSTLCVRQEDLPEVITMARHLGMWPAVEACSALMKEQEQQLHPAQGFTSTCAGACQEHHHQQRENKRKRVLGLEGNMNDCFSLTLEASDESVEGSPRRNLRRTAKHQGHNSLPLSPSHRMKLMDFKSPSSKKATAPRHAIANHQSQNYSPLSPSNTHRLRSLPGAAKEVQRLLPMPESPARNGKPHSITRLSHTSVSRPSAVCSPVRVKQEVEEVGEDEEDYARAQEKYKLMNVLGLQRTALLPRPEDLIGWRQKKRLRKLKANNYSLTKRRKPRSPSPGLAFRDVALSLPLCNPVNTRLLNKSLKTKPMGPVCREQNTAKRPKTIQQHVPPSDRSMRSKGVLPDLFQPVSRPAFGGRELRRSVRGGDCTQLPSQQPPRRNAKTTLVRSTVKFKSEPAEYSISGFSLVTNNGCSQKPHKSPPSQRTRARNKVNVETVRTLRYNSSRLATKAKLRRGTTREMGKTKSKPREGGRKVGSQGMKGVMNSRLRVKDNEPGGLQLPEHPLPSSIYSHPLYKVIKEEPAEPVPVVGPFSDPPSPDLGKRQSKPPIKLLDSGFLFSFCRPPGGTMAGLKKEEESVDICLTRSVSHIGETFGAEESPHRTLRARGPPTLPVVKRERVERRVSQNRVQRPRADSRNNTLHLTRSARSKATRTMPKQQDQVLTQRSRSCVMLDAVRRARLKQLRGPRSQAPKVPKAAHACLQCSASYRDCDALIMHRLRHIEGKHWPCPLCSKTFFRLRNVRNHLHTHDPKLYKCRSCIVAGS</sequence>
<feature type="compositionally biased region" description="Polar residues" evidence="2">
    <location>
        <begin position="602"/>
        <end position="615"/>
    </location>
</feature>
<dbReference type="Pfam" id="PF17921">
    <property type="entry name" value="Integrase_H2C2"/>
    <property type="match status" value="1"/>
</dbReference>
<evidence type="ECO:0000256" key="1">
    <source>
        <dbReference type="PROSITE-ProRule" id="PRU00042"/>
    </source>
</evidence>
<feature type="domain" description="BTB" evidence="3">
    <location>
        <begin position="173"/>
        <end position="239"/>
    </location>
</feature>
<evidence type="ECO:0000259" key="3">
    <source>
        <dbReference type="PROSITE" id="PS50097"/>
    </source>
</evidence>
<dbReference type="Gene3D" id="3.30.160.60">
    <property type="entry name" value="Classic Zinc Finger"/>
    <property type="match status" value="1"/>
</dbReference>
<dbReference type="PROSITE" id="PS50157">
    <property type="entry name" value="ZINC_FINGER_C2H2_2"/>
    <property type="match status" value="1"/>
</dbReference>
<dbReference type="InterPro" id="IPR000210">
    <property type="entry name" value="BTB/POZ_dom"/>
</dbReference>
<keyword evidence="1" id="KW-0863">Zinc-finger</keyword>
<dbReference type="SUPFAM" id="SSF57667">
    <property type="entry name" value="beta-beta-alpha zinc fingers"/>
    <property type="match status" value="1"/>
</dbReference>
<evidence type="ECO:0000313" key="6">
    <source>
        <dbReference type="Proteomes" id="UP000261600"/>
    </source>
</evidence>
<feature type="compositionally biased region" description="Basic and acidic residues" evidence="2">
    <location>
        <begin position="688"/>
        <end position="704"/>
    </location>
</feature>
<dbReference type="OrthoDB" id="6425912at2759"/>
<dbReference type="InterPro" id="IPR050457">
    <property type="entry name" value="ZnFinger_BTB_dom_contain"/>
</dbReference>
<dbReference type="InterPro" id="IPR011333">
    <property type="entry name" value="SKP1/BTB/POZ_sf"/>
</dbReference>
<accession>A0A3Q3KAK7</accession>
<proteinExistence type="predicted"/>
<dbReference type="GO" id="GO:0000978">
    <property type="term" value="F:RNA polymerase II cis-regulatory region sequence-specific DNA binding"/>
    <property type="evidence" value="ECO:0007669"/>
    <property type="project" value="TreeGrafter"/>
</dbReference>
<dbReference type="InterPro" id="IPR041588">
    <property type="entry name" value="Integrase_H2C2"/>
</dbReference>
<dbReference type="Gene3D" id="1.10.340.70">
    <property type="match status" value="1"/>
</dbReference>
<dbReference type="RefSeq" id="XP_020443765.1">
    <property type="nucleotide sequence ID" value="XM_020588109.1"/>
</dbReference>
<dbReference type="GO" id="GO:0000981">
    <property type="term" value="F:DNA-binding transcription factor activity, RNA polymerase II-specific"/>
    <property type="evidence" value="ECO:0007669"/>
    <property type="project" value="TreeGrafter"/>
</dbReference>
<name>A0A3Q3KAK7_MONAL</name>
<dbReference type="PROSITE" id="PS00028">
    <property type="entry name" value="ZINC_FINGER_C2H2_1"/>
    <property type="match status" value="2"/>
</dbReference>
<feature type="compositionally biased region" description="Polar residues" evidence="2">
    <location>
        <begin position="420"/>
        <end position="429"/>
    </location>
</feature>
<keyword evidence="1" id="KW-0479">Metal-binding</keyword>
<dbReference type="PROSITE" id="PS50097">
    <property type="entry name" value="BTB"/>
    <property type="match status" value="1"/>
</dbReference>
<dbReference type="PANTHER" id="PTHR46105">
    <property type="entry name" value="AGAP004733-PA"/>
    <property type="match status" value="1"/>
</dbReference>
<dbReference type="GeneID" id="109952828"/>
<dbReference type="Ensembl" id="ENSMALT00000026831.1">
    <property type="protein sequence ID" value="ENSMALP00000026350.1"/>
    <property type="gene ID" value="ENSMALG00000018287.1"/>
</dbReference>
<dbReference type="PANTHER" id="PTHR46105:SF28">
    <property type="entry name" value="ZINC FINGER PROTEIN 37-LIKE"/>
    <property type="match status" value="1"/>
</dbReference>
<dbReference type="SMART" id="SM00225">
    <property type="entry name" value="BTB"/>
    <property type="match status" value="1"/>
</dbReference>
<dbReference type="KEGG" id="malb:109952828"/>
<feature type="region of interest" description="Disordered" evidence="2">
    <location>
        <begin position="595"/>
        <end position="615"/>
    </location>
</feature>
<protein>
    <submittedName>
        <fullName evidence="5">Uncharacterized protein</fullName>
    </submittedName>
</protein>
<feature type="domain" description="C2H2-type" evidence="4">
    <location>
        <begin position="957"/>
        <end position="979"/>
    </location>
</feature>